<dbReference type="SUPFAM" id="SSF52540">
    <property type="entry name" value="P-loop containing nucleoside triphosphate hydrolases"/>
    <property type="match status" value="1"/>
</dbReference>
<dbReference type="PANTHER" id="PTHR34383">
    <property type="entry name" value="POLYPHOSPHATE:AMP PHOSPHOTRANSFERASE-RELATED"/>
    <property type="match status" value="1"/>
</dbReference>
<keyword evidence="1" id="KW-0808">Transferase</keyword>
<dbReference type="EMBL" id="JAHHHN010000031">
    <property type="protein sequence ID" value="MBW4565131.1"/>
    <property type="molecule type" value="Genomic_DNA"/>
</dbReference>
<keyword evidence="2 4" id="KW-0418">Kinase</keyword>
<protein>
    <submittedName>
        <fullName evidence="4">Polyphosphate kinase 2 family protein</fullName>
    </submittedName>
</protein>
<dbReference type="AlphaFoldDB" id="A0A951Q5X7"/>
<evidence type="ECO:0000256" key="1">
    <source>
        <dbReference type="ARBA" id="ARBA00022679"/>
    </source>
</evidence>
<reference evidence="4" key="1">
    <citation type="submission" date="2021-05" db="EMBL/GenBank/DDBJ databases">
        <authorList>
            <person name="Pietrasiak N."/>
            <person name="Ward R."/>
            <person name="Stajich J.E."/>
            <person name="Kurbessoian T."/>
        </authorList>
    </citation>
    <scope>NUCLEOTIDE SEQUENCE</scope>
    <source>
        <strain evidence="4">JT2-VF2</strain>
    </source>
</reference>
<proteinExistence type="predicted"/>
<dbReference type="Proteomes" id="UP000715781">
    <property type="component" value="Unassembled WGS sequence"/>
</dbReference>
<dbReference type="GO" id="GO:0006797">
    <property type="term" value="P:polyphosphate metabolic process"/>
    <property type="evidence" value="ECO:0007669"/>
    <property type="project" value="InterPro"/>
</dbReference>
<dbReference type="PIRSF" id="PIRSF028756">
    <property type="entry name" value="PPK2_prd"/>
    <property type="match status" value="1"/>
</dbReference>
<name>A0A951Q5X7_9NOST</name>
<accession>A0A951Q5X7</accession>
<evidence type="ECO:0000259" key="3">
    <source>
        <dbReference type="Pfam" id="PF03976"/>
    </source>
</evidence>
<dbReference type="InterPro" id="IPR022300">
    <property type="entry name" value="PPK2-rel_1"/>
</dbReference>
<dbReference type="Pfam" id="PF03976">
    <property type="entry name" value="PPK2"/>
    <property type="match status" value="1"/>
</dbReference>
<dbReference type="InterPro" id="IPR016898">
    <property type="entry name" value="Polyphosphate_phosphotransfera"/>
</dbReference>
<dbReference type="InterPro" id="IPR022488">
    <property type="entry name" value="PPK2-related"/>
</dbReference>
<evidence type="ECO:0000313" key="5">
    <source>
        <dbReference type="Proteomes" id="UP000715781"/>
    </source>
</evidence>
<evidence type="ECO:0000313" key="4">
    <source>
        <dbReference type="EMBL" id="MBW4565131.1"/>
    </source>
</evidence>
<dbReference type="GO" id="GO:0008976">
    <property type="term" value="F:polyphosphate kinase activity"/>
    <property type="evidence" value="ECO:0007669"/>
    <property type="project" value="InterPro"/>
</dbReference>
<comment type="caution">
    <text evidence="4">The sequence shown here is derived from an EMBL/GenBank/DDBJ whole genome shotgun (WGS) entry which is preliminary data.</text>
</comment>
<gene>
    <name evidence="4" type="ORF">KME32_29350</name>
</gene>
<organism evidence="4 5">
    <name type="scientific">Mojavia pulchra JT2-VF2</name>
    <dbReference type="NCBI Taxonomy" id="287848"/>
    <lineage>
        <taxon>Bacteria</taxon>
        <taxon>Bacillati</taxon>
        <taxon>Cyanobacteriota</taxon>
        <taxon>Cyanophyceae</taxon>
        <taxon>Nostocales</taxon>
        <taxon>Nostocaceae</taxon>
    </lineage>
</organism>
<dbReference type="InterPro" id="IPR027417">
    <property type="entry name" value="P-loop_NTPase"/>
</dbReference>
<dbReference type="Gene3D" id="3.40.50.300">
    <property type="entry name" value="P-loop containing nucleotide triphosphate hydrolases"/>
    <property type="match status" value="1"/>
</dbReference>
<feature type="domain" description="Polyphosphate kinase-2-related" evidence="3">
    <location>
        <begin position="30"/>
        <end position="262"/>
    </location>
</feature>
<evidence type="ECO:0000256" key="2">
    <source>
        <dbReference type="ARBA" id="ARBA00022777"/>
    </source>
</evidence>
<dbReference type="NCBIfam" id="TIGR03709">
    <property type="entry name" value="PPK2_rel_1"/>
    <property type="match status" value="1"/>
</dbReference>
<reference evidence="4" key="2">
    <citation type="journal article" date="2022" name="Microbiol. Resour. Announc.">
        <title>Metagenome Sequencing to Explore Phylogenomics of Terrestrial Cyanobacteria.</title>
        <authorList>
            <person name="Ward R.D."/>
            <person name="Stajich J.E."/>
            <person name="Johansen J.R."/>
            <person name="Huntemann M."/>
            <person name="Clum A."/>
            <person name="Foster B."/>
            <person name="Foster B."/>
            <person name="Roux S."/>
            <person name="Palaniappan K."/>
            <person name="Varghese N."/>
            <person name="Mukherjee S."/>
            <person name="Reddy T.B.K."/>
            <person name="Daum C."/>
            <person name="Copeland A."/>
            <person name="Chen I.A."/>
            <person name="Ivanova N.N."/>
            <person name="Kyrpides N.C."/>
            <person name="Shapiro N."/>
            <person name="Eloe-Fadrosh E.A."/>
            <person name="Pietrasiak N."/>
        </authorList>
    </citation>
    <scope>NUCLEOTIDE SEQUENCE</scope>
    <source>
        <strain evidence="4">JT2-VF2</strain>
    </source>
</reference>
<sequence length="289" mass="33701">MNHDAFIVKPGSKISLAKQYDPAYKGIYQQKTDAEGKLQADIQRLVHYQDILYAQNTYALLIIFQAMDAAGKDSTIKHVMSGVNPQGCQVFSFKAPSAEELDHDYLWRSAKALPERGRIGIFNRSYYEEVLVVRVHPGILKKQQLPHLPEGNQIWQQRFEEINNFEKYLVNNGVVILKFFLNVSKSEQKKRFLARIETPEKNWKFSANDARERAFWDDYMNAYEDVFSNTSTEWAPWYIIPADRKWFTRLAVADIICTKLQELNLKYPTVSEEHRQQLLAAKQMLETEN</sequence>
<dbReference type="PANTHER" id="PTHR34383:SF3">
    <property type="entry name" value="POLYPHOSPHATE:AMP PHOSPHOTRANSFERASE"/>
    <property type="match status" value="1"/>
</dbReference>